<dbReference type="SMART" id="SM00564">
    <property type="entry name" value="PQQ"/>
    <property type="match status" value="3"/>
</dbReference>
<dbReference type="PANTHER" id="PTHR34512:SF30">
    <property type="entry name" value="OUTER MEMBRANE PROTEIN ASSEMBLY FACTOR BAMB"/>
    <property type="match status" value="1"/>
</dbReference>
<dbReference type="InterPro" id="IPR011047">
    <property type="entry name" value="Quinoprotein_ADH-like_sf"/>
</dbReference>
<dbReference type="PANTHER" id="PTHR34512">
    <property type="entry name" value="CELL SURFACE PROTEIN"/>
    <property type="match status" value="1"/>
</dbReference>
<dbReference type="Pfam" id="PF13360">
    <property type="entry name" value="PQQ_2"/>
    <property type="match status" value="1"/>
</dbReference>
<sequence length="325" mass="36748">MHRQLFLGLATLLLWPTLSLLVANEDNWAQFRGPKALGVSDNPDLPDKWGPTKNVLWKRDIPGRGWSSPVVWGNRVFLTTAINEGNTEEPKKGLYFGGNRAAAKTIHRWKVLCLDLNTGTLLWEKLARTGKPQGSIHIKNSYATETPVTDGERVYAYFGNHGLYCYSVEGELLWRKQWPAHKTRYGWGLAASPILHEGKLYVVNDNDEQSYLVALDAKTGKELWRTKRDEKSNWATPYLWENKQRTEIITSGTQKVRSYDLEGKLLYQFGGNSSITIATPYSKFDLLYVTSGYVGDRKKPIFAIRPGATGDISLRSDQDSSEYVA</sequence>
<name>A0A381V321_9ZZZZ</name>
<reference evidence="2" key="1">
    <citation type="submission" date="2018-05" db="EMBL/GenBank/DDBJ databases">
        <authorList>
            <person name="Lanie J.A."/>
            <person name="Ng W.-L."/>
            <person name="Kazmierczak K.M."/>
            <person name="Andrzejewski T.M."/>
            <person name="Davidsen T.M."/>
            <person name="Wayne K.J."/>
            <person name="Tettelin H."/>
            <person name="Glass J.I."/>
            <person name="Rusch D."/>
            <person name="Podicherti R."/>
            <person name="Tsui H.-C.T."/>
            <person name="Winkler M.E."/>
        </authorList>
    </citation>
    <scope>NUCLEOTIDE SEQUENCE</scope>
</reference>
<accession>A0A381V321</accession>
<dbReference type="InterPro" id="IPR018391">
    <property type="entry name" value="PQQ_b-propeller_rpt"/>
</dbReference>
<dbReference type="SUPFAM" id="SSF50998">
    <property type="entry name" value="Quinoprotein alcohol dehydrogenase-like"/>
    <property type="match status" value="1"/>
</dbReference>
<gene>
    <name evidence="2" type="ORF">METZ01_LOCUS87052</name>
</gene>
<dbReference type="InterPro" id="IPR002372">
    <property type="entry name" value="PQQ_rpt_dom"/>
</dbReference>
<feature type="non-terminal residue" evidence="2">
    <location>
        <position position="325"/>
    </location>
</feature>
<organism evidence="2">
    <name type="scientific">marine metagenome</name>
    <dbReference type="NCBI Taxonomy" id="408172"/>
    <lineage>
        <taxon>unclassified sequences</taxon>
        <taxon>metagenomes</taxon>
        <taxon>ecological metagenomes</taxon>
    </lineage>
</organism>
<evidence type="ECO:0000259" key="1">
    <source>
        <dbReference type="Pfam" id="PF13360"/>
    </source>
</evidence>
<dbReference type="EMBL" id="UINC01007597">
    <property type="protein sequence ID" value="SVA34198.1"/>
    <property type="molecule type" value="Genomic_DNA"/>
</dbReference>
<evidence type="ECO:0000313" key="2">
    <source>
        <dbReference type="EMBL" id="SVA34198.1"/>
    </source>
</evidence>
<dbReference type="AlphaFoldDB" id="A0A381V321"/>
<dbReference type="InterPro" id="IPR015943">
    <property type="entry name" value="WD40/YVTN_repeat-like_dom_sf"/>
</dbReference>
<dbReference type="Gene3D" id="2.130.10.10">
    <property type="entry name" value="YVTN repeat-like/Quinoprotein amine dehydrogenase"/>
    <property type="match status" value="1"/>
</dbReference>
<proteinExistence type="predicted"/>
<protein>
    <recommendedName>
        <fullName evidence="1">Pyrrolo-quinoline quinone repeat domain-containing protein</fullName>
    </recommendedName>
</protein>
<feature type="domain" description="Pyrrolo-quinoline quinone repeat" evidence="1">
    <location>
        <begin position="111"/>
        <end position="230"/>
    </location>
</feature>